<comment type="caution">
    <text evidence="4">The sequence shown here is derived from an EMBL/GenBank/DDBJ whole genome shotgun (WGS) entry which is preliminary data.</text>
</comment>
<dbReference type="InterPro" id="IPR013491">
    <property type="entry name" value="Tape_meas_N"/>
</dbReference>
<accession>A0A7Y3T2G4</accession>
<name>A0A7Y3T2G4_9HYPH</name>
<protein>
    <submittedName>
        <fullName evidence="4">Phage tail tape measure protein</fullName>
    </submittedName>
</protein>
<feature type="transmembrane region" description="Helical" evidence="2">
    <location>
        <begin position="306"/>
        <end position="326"/>
    </location>
</feature>
<evidence type="ECO:0000259" key="3">
    <source>
        <dbReference type="Pfam" id="PF20155"/>
    </source>
</evidence>
<dbReference type="RefSeq" id="WP_007878774.1">
    <property type="nucleotide sequence ID" value="NZ_PKQI01000001.1"/>
</dbReference>
<keyword evidence="2" id="KW-0812">Transmembrane</keyword>
<organism evidence="4 5">
    <name type="scientific">Brucella pseudogrignonensis</name>
    <dbReference type="NCBI Taxonomy" id="419475"/>
    <lineage>
        <taxon>Bacteria</taxon>
        <taxon>Pseudomonadati</taxon>
        <taxon>Pseudomonadota</taxon>
        <taxon>Alphaproteobacteria</taxon>
        <taxon>Hyphomicrobiales</taxon>
        <taxon>Brucellaceae</taxon>
        <taxon>Brucella/Ochrobactrum group</taxon>
        <taxon>Brucella</taxon>
    </lineage>
</organism>
<keyword evidence="2" id="KW-1133">Transmembrane helix</keyword>
<sequence length="806" mass="85318">MATDLEKLVVQLAADLKGFERSFNRAVGITNQKMAQVEKRSDQAAKHIESAFNRISFGGLNSALAGVGVAFGAKEIASYADEWTRAGNLIRSAATSTGVEVRSLDELKEGANAARTSLQDYTELYARLIRSASAVAESESQISLATDLVSKAFKAGGAAAQEQAAGILQLGQALGSGVLQGDELRSLRENAPIIAKAIADEFKTTIAGLKQLGAEGKLTSDRVFKAILNAQKPIEAQFRATNATIKDAFTQVNNEFLSYIGNADASSGASAKLVAALQYVADNFKEVADVAATFATVIITALTGRALGGLAANLLTALGSLGKFLTAMRTGVPIVTSFAAALGPIGLLAGAAAAAVLLLYNNMDGGDRAAKSFTEAVRGNETALNNAATASRNYQAELVKQISLQLEAAKSAEASARATYQTASERAKGFTDMTGLKFDPFEYAATQADIELGNLTYSVDQLEIQKKRAESILASTPSGYGKGIQTTADDKDKKKKKKTPEERFDSDMQRVTDRTAALIAETEALRQLNPLIDDYGYAVEKARTEQELINAAQKAGVKITPELRSEITKTAEKWALATAEANKLSEAQDKIRQRAEEWRDAAQDATRGFVDDLINGVSAAEALANALDKVLSKLLDMAFDDIFTSLFKGGGGGGFLSFLGIGKKDGGGVKAATGGLIRGPGGPRTDSIPARLSDGEFVVNAKATKQNRSLLERINKGQPLALATGGMATLRAPSMPILRPSSASQQAQASGIADVRVFMDRDGNWQAEVERISQRSVKQGLVTYEKGSTVRTARDLRQVSSRGMAK</sequence>
<dbReference type="Proteomes" id="UP000526233">
    <property type="component" value="Unassembled WGS sequence"/>
</dbReference>
<dbReference type="Pfam" id="PF20155">
    <property type="entry name" value="TMP_3"/>
    <property type="match status" value="1"/>
</dbReference>
<dbReference type="EMBL" id="PKQI01000001">
    <property type="protein sequence ID" value="NNV19456.1"/>
    <property type="molecule type" value="Genomic_DNA"/>
</dbReference>
<evidence type="ECO:0000313" key="5">
    <source>
        <dbReference type="Proteomes" id="UP000526233"/>
    </source>
</evidence>
<feature type="compositionally biased region" description="Basic and acidic residues" evidence="1">
    <location>
        <begin position="499"/>
        <end position="508"/>
    </location>
</feature>
<gene>
    <name evidence="4" type="ORF">EHE22_03300</name>
</gene>
<evidence type="ECO:0000313" key="4">
    <source>
        <dbReference type="EMBL" id="NNV19456.1"/>
    </source>
</evidence>
<evidence type="ECO:0000256" key="1">
    <source>
        <dbReference type="SAM" id="MobiDB-lite"/>
    </source>
</evidence>
<feature type="domain" description="Tape measure protein N-terminal" evidence="3">
    <location>
        <begin position="74"/>
        <end position="264"/>
    </location>
</feature>
<keyword evidence="2" id="KW-0472">Membrane</keyword>
<dbReference type="AlphaFoldDB" id="A0A7Y3T2G4"/>
<reference evidence="4 5" key="1">
    <citation type="submission" date="2018-11" db="EMBL/GenBank/DDBJ databases">
        <title>Genome sequencing and analysis.</title>
        <authorList>
            <person name="Huang Y.-T."/>
        </authorList>
    </citation>
    <scope>NUCLEOTIDE SEQUENCE [LARGE SCALE GENOMIC DNA]</scope>
    <source>
        <strain evidence="4 5">SHIN</strain>
    </source>
</reference>
<proteinExistence type="predicted"/>
<evidence type="ECO:0000256" key="2">
    <source>
        <dbReference type="SAM" id="Phobius"/>
    </source>
</evidence>
<dbReference type="NCBIfam" id="TIGR02675">
    <property type="entry name" value="tape_meas_nterm"/>
    <property type="match status" value="1"/>
</dbReference>
<feature type="transmembrane region" description="Helical" evidence="2">
    <location>
        <begin position="338"/>
        <end position="360"/>
    </location>
</feature>
<feature type="region of interest" description="Disordered" evidence="1">
    <location>
        <begin position="475"/>
        <end position="508"/>
    </location>
</feature>